<accession>A0A3R8JK09</accession>
<dbReference type="Pfam" id="PF01547">
    <property type="entry name" value="SBP_bac_1"/>
    <property type="match status" value="1"/>
</dbReference>
<dbReference type="InterPro" id="IPR006059">
    <property type="entry name" value="SBP"/>
</dbReference>
<sequence>MKRKMVLLLTGMLAVVTLYGCGGGSGGGSGSNGESSEQAETESASNTGGGVTLTLYCNADDMAKPYMQKIISLWEEESGNKIDQQGLDTDNAETIALTKFTTGDIPDLYVHFGNSNLKNFNPEENFVDWTDAEWVSDIQDSVLPQATYNDKIIGLPFWEASNSGCFYNKKIFDELGISQPKTQEEFDKVCDKLLENDIQPIYLAAADSWPILYQFALDPVLEEHPEYIEQLNAGELTYAEIPEFTSMCEWFLSAAEKGYFGKNFASDTWDYCSEVLGTGEAAMLFCWDTWFDTDYDSESYDYAGEDFGIMPVFMGTCEEGTYEGGNVNLMMANKNGDHVEEAKDFINFMSVPENYNQAFDGISTAAVFKGQTTNVNSTQYEENKDSVDQLIRASSAQPKIVGYNQGEGGKALLQLMSGDITVEECIKLIDDDRIATLKSFEQE</sequence>
<comment type="caution">
    <text evidence="8">The sequence shown here is derived from an EMBL/GenBank/DDBJ whole genome shotgun (WGS) entry which is preliminary data.</text>
</comment>
<dbReference type="EMBL" id="RHJS01000002">
    <property type="protein sequence ID" value="RRK30723.1"/>
    <property type="molecule type" value="Genomic_DNA"/>
</dbReference>
<gene>
    <name evidence="8" type="ORF">EBB54_04510</name>
</gene>
<keyword evidence="4" id="KW-0564">Palmitate</keyword>
<evidence type="ECO:0000256" key="2">
    <source>
        <dbReference type="ARBA" id="ARBA00022729"/>
    </source>
</evidence>
<dbReference type="PROSITE" id="PS51257">
    <property type="entry name" value="PROKAR_LIPOPROTEIN"/>
    <property type="match status" value="1"/>
</dbReference>
<evidence type="ECO:0000256" key="5">
    <source>
        <dbReference type="ARBA" id="ARBA00023288"/>
    </source>
</evidence>
<name>A0A3R8JK09_9FIRM</name>
<evidence type="ECO:0000256" key="7">
    <source>
        <dbReference type="SAM" id="SignalP"/>
    </source>
</evidence>
<keyword evidence="1" id="KW-1003">Cell membrane</keyword>
<evidence type="ECO:0000313" key="8">
    <source>
        <dbReference type="EMBL" id="RRK30723.1"/>
    </source>
</evidence>
<dbReference type="AlphaFoldDB" id="A0A3R8JK09"/>
<feature type="compositionally biased region" description="Low complexity" evidence="6">
    <location>
        <begin position="32"/>
        <end position="45"/>
    </location>
</feature>
<dbReference type="Gene3D" id="3.40.190.10">
    <property type="entry name" value="Periplasmic binding protein-like II"/>
    <property type="match status" value="2"/>
</dbReference>
<dbReference type="PANTHER" id="PTHR43649:SF33">
    <property type="entry name" value="POLYGALACTURONAN_RHAMNOGALACTURONAN-BINDING PROTEIN YTCQ"/>
    <property type="match status" value="1"/>
</dbReference>
<evidence type="ECO:0000256" key="1">
    <source>
        <dbReference type="ARBA" id="ARBA00022475"/>
    </source>
</evidence>
<proteinExistence type="predicted"/>
<dbReference type="SUPFAM" id="SSF53850">
    <property type="entry name" value="Periplasmic binding protein-like II"/>
    <property type="match status" value="1"/>
</dbReference>
<dbReference type="RefSeq" id="WP_125126519.1">
    <property type="nucleotide sequence ID" value="NZ_RHJS01000002.1"/>
</dbReference>
<feature type="signal peptide" evidence="7">
    <location>
        <begin position="1"/>
        <end position="20"/>
    </location>
</feature>
<feature type="region of interest" description="Disordered" evidence="6">
    <location>
        <begin position="26"/>
        <end position="47"/>
    </location>
</feature>
<keyword evidence="3" id="KW-0472">Membrane</keyword>
<evidence type="ECO:0000256" key="4">
    <source>
        <dbReference type="ARBA" id="ARBA00023139"/>
    </source>
</evidence>
<dbReference type="Proteomes" id="UP000274920">
    <property type="component" value="Unassembled WGS sequence"/>
</dbReference>
<evidence type="ECO:0000313" key="9">
    <source>
        <dbReference type="Proteomes" id="UP000274920"/>
    </source>
</evidence>
<keyword evidence="9" id="KW-1185">Reference proteome</keyword>
<keyword evidence="5" id="KW-0449">Lipoprotein</keyword>
<evidence type="ECO:0000256" key="6">
    <source>
        <dbReference type="SAM" id="MobiDB-lite"/>
    </source>
</evidence>
<keyword evidence="2 7" id="KW-0732">Signal</keyword>
<protein>
    <submittedName>
        <fullName evidence="8">Carbohydrate ABC transporter substrate-binding protein</fullName>
    </submittedName>
</protein>
<dbReference type="InterPro" id="IPR050490">
    <property type="entry name" value="Bact_solute-bd_prot1"/>
</dbReference>
<organism evidence="8 9">
    <name type="scientific">Schaedlerella arabinosiphila</name>
    <dbReference type="NCBI Taxonomy" id="2044587"/>
    <lineage>
        <taxon>Bacteria</taxon>
        <taxon>Bacillati</taxon>
        <taxon>Bacillota</taxon>
        <taxon>Clostridia</taxon>
        <taxon>Lachnospirales</taxon>
        <taxon>Lachnospiraceae</taxon>
        <taxon>Schaedlerella</taxon>
    </lineage>
</organism>
<evidence type="ECO:0000256" key="3">
    <source>
        <dbReference type="ARBA" id="ARBA00023136"/>
    </source>
</evidence>
<reference evidence="8" key="1">
    <citation type="submission" date="2018-10" db="EMBL/GenBank/DDBJ databases">
        <title>Schaedlerella arabinophila gen. nov. sp. nov., isolated from the mouse intestinal tract and comparative analysis with the genome of the closely related altered Schaedler flora strain ASF502.</title>
        <authorList>
            <person name="Miyake S."/>
            <person name="Soh M."/>
            <person name="Seedorf H."/>
        </authorList>
    </citation>
    <scope>NUCLEOTIDE SEQUENCE [LARGE SCALE GENOMIC DNA]</scope>
    <source>
        <strain evidence="8">DSM 106076</strain>
    </source>
</reference>
<dbReference type="PANTHER" id="PTHR43649">
    <property type="entry name" value="ARABINOSE-BINDING PROTEIN-RELATED"/>
    <property type="match status" value="1"/>
</dbReference>
<feature type="chain" id="PRO_5038742685" evidence="7">
    <location>
        <begin position="21"/>
        <end position="443"/>
    </location>
</feature>